<reference evidence="2 3" key="1">
    <citation type="journal article" date="2013" name="Curr. Biol.">
        <title>The Genome of the Foraminiferan Reticulomyxa filosa.</title>
        <authorList>
            <person name="Glockner G."/>
            <person name="Hulsmann N."/>
            <person name="Schleicher M."/>
            <person name="Noegel A.A."/>
            <person name="Eichinger L."/>
            <person name="Gallinger C."/>
            <person name="Pawlowski J."/>
            <person name="Sierra R."/>
            <person name="Euteneuer U."/>
            <person name="Pillet L."/>
            <person name="Moustafa A."/>
            <person name="Platzer M."/>
            <person name="Groth M."/>
            <person name="Szafranski K."/>
            <person name="Schliwa M."/>
        </authorList>
    </citation>
    <scope>NUCLEOTIDE SEQUENCE [LARGE SCALE GENOMIC DNA]</scope>
</reference>
<organism evidence="2 3">
    <name type="scientific">Reticulomyxa filosa</name>
    <dbReference type="NCBI Taxonomy" id="46433"/>
    <lineage>
        <taxon>Eukaryota</taxon>
        <taxon>Sar</taxon>
        <taxon>Rhizaria</taxon>
        <taxon>Retaria</taxon>
        <taxon>Foraminifera</taxon>
        <taxon>Monothalamids</taxon>
        <taxon>Reticulomyxidae</taxon>
        <taxon>Reticulomyxa</taxon>
    </lineage>
</organism>
<comment type="caution">
    <text evidence="2">The sequence shown here is derived from an EMBL/GenBank/DDBJ whole genome shotgun (WGS) entry which is preliminary data.</text>
</comment>
<accession>X6MM28</accession>
<feature type="non-terminal residue" evidence="2">
    <location>
        <position position="187"/>
    </location>
</feature>
<keyword evidence="3" id="KW-1185">Reference proteome</keyword>
<dbReference type="AlphaFoldDB" id="X6MM28"/>
<dbReference type="GO" id="GO:0071203">
    <property type="term" value="C:WASH complex"/>
    <property type="evidence" value="ECO:0007669"/>
    <property type="project" value="InterPro"/>
</dbReference>
<dbReference type="InterPro" id="IPR019309">
    <property type="entry name" value="WASHC3"/>
</dbReference>
<proteinExistence type="predicted"/>
<gene>
    <name evidence="2" type="ORF">RFI_22494</name>
</gene>
<dbReference type="Proteomes" id="UP000023152">
    <property type="component" value="Unassembled WGS sequence"/>
</dbReference>
<feature type="region of interest" description="Disordered" evidence="1">
    <location>
        <begin position="1"/>
        <end position="53"/>
    </location>
</feature>
<name>X6MM28_RETFI</name>
<protein>
    <submittedName>
        <fullName evidence="2">Uncharacterized protein</fullName>
    </submittedName>
</protein>
<evidence type="ECO:0000313" key="3">
    <source>
        <dbReference type="Proteomes" id="UP000023152"/>
    </source>
</evidence>
<evidence type="ECO:0000256" key="1">
    <source>
        <dbReference type="SAM" id="MobiDB-lite"/>
    </source>
</evidence>
<evidence type="ECO:0000313" key="2">
    <source>
        <dbReference type="EMBL" id="ETO14874.1"/>
    </source>
</evidence>
<sequence>KSTANANASAVNPSAQGLPPPPSSSSSSSSDPKPTVASTSSQGLPPPPIDPLEKWEKMKSLGMATDKIVEKMKAQGVEKCWVSPHSSYFALLFSVIKEFETKHASATSAPTVVDQKANNNDDEFKRYDKYRRMIQMKMPMPSIANKMKMDGFKPDQIDAFMKDPDNAGKVVANTNVNANANVNVNAN</sequence>
<feature type="non-terminal residue" evidence="2">
    <location>
        <position position="1"/>
    </location>
</feature>
<dbReference type="Pfam" id="PF10152">
    <property type="entry name" value="CCDC53"/>
    <property type="match status" value="1"/>
</dbReference>
<feature type="compositionally biased region" description="Low complexity" evidence="1">
    <location>
        <begin position="1"/>
        <end position="15"/>
    </location>
</feature>
<dbReference type="EMBL" id="ASPP01019690">
    <property type="protein sequence ID" value="ETO14874.1"/>
    <property type="molecule type" value="Genomic_DNA"/>
</dbReference>